<dbReference type="OrthoDB" id="8449363at2"/>
<protein>
    <submittedName>
        <fullName evidence="1">Uncharacterized protein</fullName>
    </submittedName>
</protein>
<reference evidence="1 2" key="1">
    <citation type="submission" date="2018-02" db="EMBL/GenBank/DDBJ databases">
        <title>Whole genome sequencing of endophytic bacterium.</title>
        <authorList>
            <person name="Eedara R."/>
            <person name="Podile A.R."/>
        </authorList>
    </citation>
    <scope>NUCLEOTIDE SEQUENCE [LARGE SCALE GENOMIC DNA]</scope>
    <source>
        <strain evidence="1 2">RP1T</strain>
    </source>
</reference>
<dbReference type="RefSeq" id="WP_105864792.1">
    <property type="nucleotide sequence ID" value="NZ_PUEJ01000011.1"/>
</dbReference>
<keyword evidence="2" id="KW-1185">Reference proteome</keyword>
<evidence type="ECO:0000313" key="2">
    <source>
        <dbReference type="Proteomes" id="UP000237682"/>
    </source>
</evidence>
<dbReference type="EMBL" id="PUEJ01000011">
    <property type="protein sequence ID" value="PRH84802.1"/>
    <property type="molecule type" value="Genomic_DNA"/>
</dbReference>
<evidence type="ECO:0000313" key="1">
    <source>
        <dbReference type="EMBL" id="PRH84802.1"/>
    </source>
</evidence>
<dbReference type="Proteomes" id="UP000237682">
    <property type="component" value="Unassembled WGS sequence"/>
</dbReference>
<accession>A0A2S9Q609</accession>
<name>A0A2S9Q609_9HYPH</name>
<comment type="caution">
    <text evidence="1">The sequence shown here is derived from an EMBL/GenBank/DDBJ whole genome shotgun (WGS) entry which is preliminary data.</text>
</comment>
<proteinExistence type="predicted"/>
<organism evidence="1 2">
    <name type="scientific">Labrys okinawensis</name>
    <dbReference type="NCBI Taxonomy" id="346911"/>
    <lineage>
        <taxon>Bacteria</taxon>
        <taxon>Pseudomonadati</taxon>
        <taxon>Pseudomonadota</taxon>
        <taxon>Alphaproteobacteria</taxon>
        <taxon>Hyphomicrobiales</taxon>
        <taxon>Xanthobacteraceae</taxon>
        <taxon>Labrys</taxon>
    </lineage>
</organism>
<gene>
    <name evidence="1" type="ORF">C5L14_25030</name>
</gene>
<dbReference type="AlphaFoldDB" id="A0A2S9Q609"/>
<sequence>MARQKLPAVRLEQLCLQEIRKVAGLHATQSVVVKPMRPGEHPGRHPWTVADIEPDPGGVSTWQKAFNAVLPLQGKYDLE</sequence>